<organism evidence="1 2">
    <name type="scientific">Paspalum notatum var. saurae</name>
    <dbReference type="NCBI Taxonomy" id="547442"/>
    <lineage>
        <taxon>Eukaryota</taxon>
        <taxon>Viridiplantae</taxon>
        <taxon>Streptophyta</taxon>
        <taxon>Embryophyta</taxon>
        <taxon>Tracheophyta</taxon>
        <taxon>Spermatophyta</taxon>
        <taxon>Magnoliopsida</taxon>
        <taxon>Liliopsida</taxon>
        <taxon>Poales</taxon>
        <taxon>Poaceae</taxon>
        <taxon>PACMAD clade</taxon>
        <taxon>Panicoideae</taxon>
        <taxon>Andropogonodae</taxon>
        <taxon>Paspaleae</taxon>
        <taxon>Paspalinae</taxon>
        <taxon>Paspalum</taxon>
    </lineage>
</organism>
<sequence>MLLLGHLVWSTMLHTRCIRRQVAATTTAFTVLHIHHLRSFFAGAGNGANEAVGTCIVVF</sequence>
<gene>
    <name evidence="1" type="ORF">U9M48_041140</name>
</gene>
<protein>
    <submittedName>
        <fullName evidence="1">Uncharacterized protein</fullName>
    </submittedName>
</protein>
<dbReference type="Proteomes" id="UP001341281">
    <property type="component" value="Chromosome 09"/>
</dbReference>
<reference evidence="1 2" key="1">
    <citation type="submission" date="2024-02" db="EMBL/GenBank/DDBJ databases">
        <title>High-quality chromosome-scale genome assembly of Pensacola bahiagrass (Paspalum notatum Flugge var. saurae).</title>
        <authorList>
            <person name="Vega J.M."/>
            <person name="Podio M."/>
            <person name="Orjuela J."/>
            <person name="Siena L.A."/>
            <person name="Pessino S.C."/>
            <person name="Combes M.C."/>
            <person name="Mariac C."/>
            <person name="Albertini E."/>
            <person name="Pupilli F."/>
            <person name="Ortiz J.P.A."/>
            <person name="Leblanc O."/>
        </authorList>
    </citation>
    <scope>NUCLEOTIDE SEQUENCE [LARGE SCALE GENOMIC DNA]</scope>
    <source>
        <strain evidence="1">R1</strain>
        <tissue evidence="1">Leaf</tissue>
    </source>
</reference>
<proteinExistence type="predicted"/>
<evidence type="ECO:0000313" key="1">
    <source>
        <dbReference type="EMBL" id="WVZ95368.1"/>
    </source>
</evidence>
<dbReference type="AlphaFoldDB" id="A0AAQ3XDW2"/>
<evidence type="ECO:0000313" key="2">
    <source>
        <dbReference type="Proteomes" id="UP001341281"/>
    </source>
</evidence>
<keyword evidence="2" id="KW-1185">Reference proteome</keyword>
<name>A0AAQ3XDW2_PASNO</name>
<accession>A0AAQ3XDW2</accession>
<dbReference type="EMBL" id="CP144753">
    <property type="protein sequence ID" value="WVZ95368.1"/>
    <property type="molecule type" value="Genomic_DNA"/>
</dbReference>